<gene>
    <name evidence="2" type="ORF">ACFPXP_18150</name>
</gene>
<accession>A0ABW1ITN9</accession>
<reference evidence="3" key="1">
    <citation type="journal article" date="2019" name="Int. J. Syst. Evol. Microbiol.">
        <title>The Global Catalogue of Microorganisms (GCM) 10K type strain sequencing project: providing services to taxonomists for standard genome sequencing and annotation.</title>
        <authorList>
            <consortium name="The Broad Institute Genomics Platform"/>
            <consortium name="The Broad Institute Genome Sequencing Center for Infectious Disease"/>
            <person name="Wu L."/>
            <person name="Ma J."/>
        </authorList>
    </citation>
    <scope>NUCLEOTIDE SEQUENCE [LARGE SCALE GENOMIC DNA]</scope>
    <source>
        <strain evidence="3">CCM 8749</strain>
    </source>
</reference>
<dbReference type="CDD" id="cd02947">
    <property type="entry name" value="TRX_family"/>
    <property type="match status" value="1"/>
</dbReference>
<dbReference type="InterPro" id="IPR036249">
    <property type="entry name" value="Thioredoxin-like_sf"/>
</dbReference>
<name>A0ABW1ITN9_9BACL</name>
<dbReference type="RefSeq" id="WP_379895789.1">
    <property type="nucleotide sequence ID" value="NZ_CBCSCT010000015.1"/>
</dbReference>
<protein>
    <submittedName>
        <fullName evidence="2">Thioredoxin family protein</fullName>
    </submittedName>
</protein>
<keyword evidence="3" id="KW-1185">Reference proteome</keyword>
<evidence type="ECO:0000313" key="2">
    <source>
        <dbReference type="EMBL" id="MFC5988329.1"/>
    </source>
</evidence>
<dbReference type="EMBL" id="JBHSQV010000179">
    <property type="protein sequence ID" value="MFC5988329.1"/>
    <property type="molecule type" value="Genomic_DNA"/>
</dbReference>
<dbReference type="Proteomes" id="UP001596250">
    <property type="component" value="Unassembled WGS sequence"/>
</dbReference>
<dbReference type="SUPFAM" id="SSF52833">
    <property type="entry name" value="Thioredoxin-like"/>
    <property type="match status" value="1"/>
</dbReference>
<comment type="caution">
    <text evidence="2">The sequence shown here is derived from an EMBL/GenBank/DDBJ whole genome shotgun (WGS) entry which is preliminary data.</text>
</comment>
<organism evidence="2 3">
    <name type="scientific">Marinicrinis lubricantis</name>
    <dbReference type="NCBI Taxonomy" id="2086470"/>
    <lineage>
        <taxon>Bacteria</taxon>
        <taxon>Bacillati</taxon>
        <taxon>Bacillota</taxon>
        <taxon>Bacilli</taxon>
        <taxon>Bacillales</taxon>
        <taxon>Paenibacillaceae</taxon>
    </lineage>
</organism>
<dbReference type="PROSITE" id="PS51352">
    <property type="entry name" value="THIOREDOXIN_2"/>
    <property type="match status" value="1"/>
</dbReference>
<dbReference type="InterPro" id="IPR013766">
    <property type="entry name" value="Thioredoxin_domain"/>
</dbReference>
<evidence type="ECO:0000259" key="1">
    <source>
        <dbReference type="PROSITE" id="PS51352"/>
    </source>
</evidence>
<dbReference type="Gene3D" id="3.40.30.10">
    <property type="entry name" value="Glutaredoxin"/>
    <property type="match status" value="1"/>
</dbReference>
<evidence type="ECO:0000313" key="3">
    <source>
        <dbReference type="Proteomes" id="UP001596250"/>
    </source>
</evidence>
<dbReference type="Pfam" id="PF00085">
    <property type="entry name" value="Thioredoxin"/>
    <property type="match status" value="1"/>
</dbReference>
<sequence length="174" mass="19881">MKKLSIYLGIIIVLFGGLYAVNVFSEKAANSKYEEKAMELYKTTPDKLKTETKEQLDDENYQNIIIPSDFNQKLENGDDMLVYFFSPTCYYCQQTTPTIMDLAEEADVSILQYNVWEDPSAFDKYITSTPTLIHFADGKEVARYENGLLGDNSEADQKTIEDYKAFLQQVKEAG</sequence>
<proteinExistence type="predicted"/>
<feature type="domain" description="Thioredoxin" evidence="1">
    <location>
        <begin position="42"/>
        <end position="172"/>
    </location>
</feature>